<dbReference type="AlphaFoldDB" id="A0A392VKL7"/>
<dbReference type="Proteomes" id="UP000265520">
    <property type="component" value="Unassembled WGS sequence"/>
</dbReference>
<organism evidence="1 2">
    <name type="scientific">Trifolium medium</name>
    <dbReference type="NCBI Taxonomy" id="97028"/>
    <lineage>
        <taxon>Eukaryota</taxon>
        <taxon>Viridiplantae</taxon>
        <taxon>Streptophyta</taxon>
        <taxon>Embryophyta</taxon>
        <taxon>Tracheophyta</taxon>
        <taxon>Spermatophyta</taxon>
        <taxon>Magnoliopsida</taxon>
        <taxon>eudicotyledons</taxon>
        <taxon>Gunneridae</taxon>
        <taxon>Pentapetalae</taxon>
        <taxon>rosids</taxon>
        <taxon>fabids</taxon>
        <taxon>Fabales</taxon>
        <taxon>Fabaceae</taxon>
        <taxon>Papilionoideae</taxon>
        <taxon>50 kb inversion clade</taxon>
        <taxon>NPAAA clade</taxon>
        <taxon>Hologalegina</taxon>
        <taxon>IRL clade</taxon>
        <taxon>Trifolieae</taxon>
        <taxon>Trifolium</taxon>
    </lineage>
</organism>
<reference evidence="1 2" key="1">
    <citation type="journal article" date="2018" name="Front. Plant Sci.">
        <title>Red Clover (Trifolium pratense) and Zigzag Clover (T. medium) - A Picture of Genomic Similarities and Differences.</title>
        <authorList>
            <person name="Dluhosova J."/>
            <person name="Istvanek J."/>
            <person name="Nedelnik J."/>
            <person name="Repkova J."/>
        </authorList>
    </citation>
    <scope>NUCLEOTIDE SEQUENCE [LARGE SCALE GENOMIC DNA]</scope>
    <source>
        <strain evidence="2">cv. 10/8</strain>
        <tissue evidence="1">Leaf</tissue>
    </source>
</reference>
<name>A0A392VKL7_9FABA</name>
<sequence length="17" mass="1793">MFFAFSEVAAGTCAGRK</sequence>
<accession>A0A392VKL7</accession>
<keyword evidence="2" id="KW-1185">Reference proteome</keyword>
<evidence type="ECO:0000313" key="2">
    <source>
        <dbReference type="Proteomes" id="UP000265520"/>
    </source>
</evidence>
<proteinExistence type="predicted"/>
<dbReference type="EMBL" id="LXQA011168565">
    <property type="protein sequence ID" value="MCI87531.1"/>
    <property type="molecule type" value="Genomic_DNA"/>
</dbReference>
<comment type="caution">
    <text evidence="1">The sequence shown here is derived from an EMBL/GenBank/DDBJ whole genome shotgun (WGS) entry which is preliminary data.</text>
</comment>
<protein>
    <submittedName>
        <fullName evidence="1">Uncharacterized protein</fullName>
    </submittedName>
</protein>
<evidence type="ECO:0000313" key="1">
    <source>
        <dbReference type="EMBL" id="MCI87531.1"/>
    </source>
</evidence>
<feature type="non-terminal residue" evidence="1">
    <location>
        <position position="17"/>
    </location>
</feature>